<feature type="domain" description="D-arabinono-1,4-lactone oxidase C-terminal" evidence="4">
    <location>
        <begin position="134"/>
        <end position="277"/>
    </location>
</feature>
<protein>
    <submittedName>
        <fullName evidence="6">Uncharacterized protein</fullName>
    </submittedName>
</protein>
<reference evidence="6" key="1">
    <citation type="journal article" date="2013" name="Nature">
        <title>Draft genome of the wheat A-genome progenitor Triticum urartu.</title>
        <authorList>
            <person name="Ling H.Q."/>
            <person name="Zhao S."/>
            <person name="Liu D."/>
            <person name="Wang J."/>
            <person name="Sun H."/>
            <person name="Zhang C."/>
            <person name="Fan H."/>
            <person name="Li D."/>
            <person name="Dong L."/>
            <person name="Tao Y."/>
            <person name="Gao C."/>
            <person name="Wu H."/>
            <person name="Li Y."/>
            <person name="Cui Y."/>
            <person name="Guo X."/>
            <person name="Zheng S."/>
            <person name="Wang B."/>
            <person name="Yu K."/>
            <person name="Liang Q."/>
            <person name="Yang W."/>
            <person name="Lou X."/>
            <person name="Chen J."/>
            <person name="Feng M."/>
            <person name="Jian J."/>
            <person name="Zhang X."/>
            <person name="Luo G."/>
            <person name="Jiang Y."/>
            <person name="Liu J."/>
            <person name="Wang Z."/>
            <person name="Sha Y."/>
            <person name="Zhang B."/>
            <person name="Wu H."/>
            <person name="Tang D."/>
            <person name="Shen Q."/>
            <person name="Xue P."/>
            <person name="Zou S."/>
            <person name="Wang X."/>
            <person name="Liu X."/>
            <person name="Wang F."/>
            <person name="Yang Y."/>
            <person name="An X."/>
            <person name="Dong Z."/>
            <person name="Zhang K."/>
            <person name="Zhang X."/>
            <person name="Luo M.C."/>
            <person name="Dvorak J."/>
            <person name="Tong Y."/>
            <person name="Wang J."/>
            <person name="Yang H."/>
            <person name="Li Z."/>
            <person name="Wang D."/>
            <person name="Zhang A."/>
            <person name="Wang J."/>
        </authorList>
    </citation>
    <scope>NUCLEOTIDE SEQUENCE</scope>
</reference>
<dbReference type="Gene3D" id="3.30.70.2520">
    <property type="match status" value="1"/>
</dbReference>
<name>M7ZZ04_TRIUA</name>
<organism evidence="6">
    <name type="scientific">Triticum urartu</name>
    <name type="common">Red wild einkorn</name>
    <name type="synonym">Crithodium urartu</name>
    <dbReference type="NCBI Taxonomy" id="4572"/>
    <lineage>
        <taxon>Eukaryota</taxon>
        <taxon>Viridiplantae</taxon>
        <taxon>Streptophyta</taxon>
        <taxon>Embryophyta</taxon>
        <taxon>Tracheophyta</taxon>
        <taxon>Spermatophyta</taxon>
        <taxon>Magnoliopsida</taxon>
        <taxon>Liliopsida</taxon>
        <taxon>Poales</taxon>
        <taxon>Poaceae</taxon>
        <taxon>BOP clade</taxon>
        <taxon>Pooideae</taxon>
        <taxon>Triticodae</taxon>
        <taxon>Triticeae</taxon>
        <taxon>Triticinae</taxon>
        <taxon>Triticum</taxon>
    </lineage>
</organism>
<dbReference type="AlphaFoldDB" id="M7ZZ04"/>
<sequence length="331" mass="37304">MQVTLALQPLFKRSTTFIERDDDDLAERVPEFGYEHEFADITWYPGLGRAVYRMDDRLPMNASGEGVFDFIGFRPTSTLLIGANRLAEELSEQADDGNRRQDRMQASGGCLTAPEDGLRTTCPWDPRVRGTGFFHQTAFSMPVSRARAFIEEVRQLHDLNPESLCGIDLYNGILMRYVKSSTAYLGKSAVRGESADMVEFDMTYYRSRDPRRARLYEDVLEEIEQIGIFKYGGLPHWGKNRNVAFVGASRKYPKMHEFLLVKDAYDPDGLFSSDWSDMMLGIVGDTPTNIAPGCALEGMCVCSQDVHCAPEQGYVCRPGKVHMNARVCTKV</sequence>
<dbReference type="eggNOG" id="KOG4730">
    <property type="taxonomic scope" value="Eukaryota"/>
</dbReference>
<dbReference type="PANTHER" id="PTHR13878:SF124">
    <property type="entry name" value="L-GULONOLACTONE OXIDASE"/>
    <property type="match status" value="1"/>
</dbReference>
<dbReference type="UniPathway" id="UPA00132"/>
<comment type="similarity">
    <text evidence="2">Belongs to the oxygen-dependent FAD-linked oxidoreductase family.</text>
</comment>
<dbReference type="GO" id="GO:0003885">
    <property type="term" value="F:D-arabinono-1,4-lactone oxidase activity"/>
    <property type="evidence" value="ECO:0007669"/>
    <property type="project" value="InterPro"/>
</dbReference>
<dbReference type="GO" id="GO:0019853">
    <property type="term" value="P:L-ascorbic acid biosynthetic process"/>
    <property type="evidence" value="ECO:0007669"/>
    <property type="project" value="UniProtKB-UniPathway"/>
</dbReference>
<dbReference type="Pfam" id="PF22906">
    <property type="entry name" value="GULLO2-like_3rd"/>
    <property type="match status" value="1"/>
</dbReference>
<dbReference type="InterPro" id="IPR050432">
    <property type="entry name" value="FAD-linked_Oxidoreductases_BP"/>
</dbReference>
<dbReference type="OMA" id="FITITHG"/>
<dbReference type="GO" id="GO:0016020">
    <property type="term" value="C:membrane"/>
    <property type="evidence" value="ECO:0007669"/>
    <property type="project" value="InterPro"/>
</dbReference>
<accession>M7ZZ04</accession>
<evidence type="ECO:0000256" key="1">
    <source>
        <dbReference type="ARBA" id="ARBA00005147"/>
    </source>
</evidence>
<dbReference type="InterPro" id="IPR055154">
    <property type="entry name" value="GULLO2-like_C"/>
</dbReference>
<dbReference type="Pfam" id="PF04030">
    <property type="entry name" value="ALO"/>
    <property type="match status" value="1"/>
</dbReference>
<dbReference type="PANTHER" id="PTHR13878">
    <property type="entry name" value="GULONOLACTONE OXIDASE"/>
    <property type="match status" value="1"/>
</dbReference>
<evidence type="ECO:0000256" key="3">
    <source>
        <dbReference type="ARBA" id="ARBA00023002"/>
    </source>
</evidence>
<feature type="domain" description="L-gulonolactone oxidase 2-like C-terminal" evidence="5">
    <location>
        <begin position="292"/>
        <end position="330"/>
    </location>
</feature>
<proteinExistence type="inferred from homology"/>
<evidence type="ECO:0000259" key="5">
    <source>
        <dbReference type="Pfam" id="PF22906"/>
    </source>
</evidence>
<gene>
    <name evidence="6" type="ORF">TRIUR3_19171</name>
</gene>
<comment type="pathway">
    <text evidence="1">Cofactor biosynthesis; L-ascorbate biosynthesis.</text>
</comment>
<evidence type="ECO:0000259" key="4">
    <source>
        <dbReference type="Pfam" id="PF04030"/>
    </source>
</evidence>
<dbReference type="EMBL" id="KD045610">
    <property type="protein sequence ID" value="EMS65287.1"/>
    <property type="molecule type" value="Genomic_DNA"/>
</dbReference>
<dbReference type="STRING" id="4572.M7ZZ04"/>
<evidence type="ECO:0000313" key="6">
    <source>
        <dbReference type="EMBL" id="EMS65287.1"/>
    </source>
</evidence>
<evidence type="ECO:0000256" key="2">
    <source>
        <dbReference type="ARBA" id="ARBA00005466"/>
    </source>
</evidence>
<keyword evidence="3" id="KW-0560">Oxidoreductase</keyword>
<dbReference type="InterPro" id="IPR007173">
    <property type="entry name" value="ALO_C"/>
</dbReference>